<gene>
    <name evidence="4" type="ORF">DCG58_06315</name>
</gene>
<accession>A0A3B9GWD8</accession>
<dbReference type="PROSITE" id="PS51898">
    <property type="entry name" value="TYR_RECOMBINASE"/>
    <property type="match status" value="1"/>
</dbReference>
<dbReference type="EMBL" id="DMAN01000134">
    <property type="protein sequence ID" value="HAE26753.1"/>
    <property type="molecule type" value="Genomic_DNA"/>
</dbReference>
<dbReference type="Proteomes" id="UP000259610">
    <property type="component" value="Unassembled WGS sequence"/>
</dbReference>
<dbReference type="Pfam" id="PF00589">
    <property type="entry name" value="Phage_integrase"/>
    <property type="match status" value="1"/>
</dbReference>
<evidence type="ECO:0000313" key="5">
    <source>
        <dbReference type="Proteomes" id="UP000259610"/>
    </source>
</evidence>
<dbReference type="PANTHER" id="PTHR30349">
    <property type="entry name" value="PHAGE INTEGRASE-RELATED"/>
    <property type="match status" value="1"/>
</dbReference>
<dbReference type="AlphaFoldDB" id="A0A3B9GWD8"/>
<proteinExistence type="predicted"/>
<sequence>MRFIGLDQFALFRDVGLRGCLPDGSEDPSWRGRHGERNALFAELLLTTGMRLAEAAHLLFCELPSSEACHDTDQRLFPFRLPAAVAKGDKARTIRLPVRLLRRLHDYAALERANAIERFAERSAVNAKTDALSAVEADRNMIVIVGDDGQRKRIRLDLVTPHDRRRLCNADDMNVAPAMLWLTETGAVMTPWGWAAVFRRASKRCRSFGIDIDVTPHMLRHSFAVHMLSMLIRAQLGMVMQDRSGGAAGDAAYRRMIGDPLQKLQRLMGHASITSTHIYLSSLDESRALVDAAINDWADALGDEETAA</sequence>
<evidence type="ECO:0000313" key="4">
    <source>
        <dbReference type="EMBL" id="HAE26753.1"/>
    </source>
</evidence>
<keyword evidence="1" id="KW-0229">DNA integration</keyword>
<dbReference type="GO" id="GO:0006310">
    <property type="term" value="P:DNA recombination"/>
    <property type="evidence" value="ECO:0007669"/>
    <property type="project" value="UniProtKB-KW"/>
</dbReference>
<dbReference type="GO" id="GO:0003677">
    <property type="term" value="F:DNA binding"/>
    <property type="evidence" value="ECO:0007669"/>
    <property type="project" value="InterPro"/>
</dbReference>
<evidence type="ECO:0000256" key="1">
    <source>
        <dbReference type="ARBA" id="ARBA00022908"/>
    </source>
</evidence>
<organism evidence="4 5">
    <name type="scientific">Hyphomonas adhaerens</name>
    <dbReference type="NCBI Taxonomy" id="81029"/>
    <lineage>
        <taxon>Bacteria</taxon>
        <taxon>Pseudomonadati</taxon>
        <taxon>Pseudomonadota</taxon>
        <taxon>Alphaproteobacteria</taxon>
        <taxon>Hyphomonadales</taxon>
        <taxon>Hyphomonadaceae</taxon>
        <taxon>Hyphomonas</taxon>
    </lineage>
</organism>
<dbReference type="GO" id="GO:0015074">
    <property type="term" value="P:DNA integration"/>
    <property type="evidence" value="ECO:0007669"/>
    <property type="project" value="UniProtKB-KW"/>
</dbReference>
<reference evidence="4 5" key="1">
    <citation type="journal article" date="2018" name="Nat. Biotechnol.">
        <title>A standardized bacterial taxonomy based on genome phylogeny substantially revises the tree of life.</title>
        <authorList>
            <person name="Parks D.H."/>
            <person name="Chuvochina M."/>
            <person name="Waite D.W."/>
            <person name="Rinke C."/>
            <person name="Skarshewski A."/>
            <person name="Chaumeil P.A."/>
            <person name="Hugenholtz P."/>
        </authorList>
    </citation>
    <scope>NUCLEOTIDE SEQUENCE [LARGE SCALE GENOMIC DNA]</scope>
    <source>
        <strain evidence="4">UBA8733</strain>
    </source>
</reference>
<dbReference type="InterPro" id="IPR011010">
    <property type="entry name" value="DNA_brk_join_enz"/>
</dbReference>
<dbReference type="SUPFAM" id="SSF56349">
    <property type="entry name" value="DNA breaking-rejoining enzymes"/>
    <property type="match status" value="1"/>
</dbReference>
<dbReference type="Gene3D" id="1.10.443.10">
    <property type="entry name" value="Intergrase catalytic core"/>
    <property type="match status" value="1"/>
</dbReference>
<dbReference type="InterPro" id="IPR050090">
    <property type="entry name" value="Tyrosine_recombinase_XerCD"/>
</dbReference>
<dbReference type="InterPro" id="IPR002104">
    <property type="entry name" value="Integrase_catalytic"/>
</dbReference>
<protein>
    <recommendedName>
        <fullName evidence="3">Tyr recombinase domain-containing protein</fullName>
    </recommendedName>
</protein>
<evidence type="ECO:0000256" key="2">
    <source>
        <dbReference type="ARBA" id="ARBA00023172"/>
    </source>
</evidence>
<dbReference type="PANTHER" id="PTHR30349:SF64">
    <property type="entry name" value="PROPHAGE INTEGRASE INTD-RELATED"/>
    <property type="match status" value="1"/>
</dbReference>
<evidence type="ECO:0000259" key="3">
    <source>
        <dbReference type="PROSITE" id="PS51898"/>
    </source>
</evidence>
<dbReference type="InterPro" id="IPR013762">
    <property type="entry name" value="Integrase-like_cat_sf"/>
</dbReference>
<keyword evidence="2" id="KW-0233">DNA recombination</keyword>
<name>A0A3B9GWD8_9PROT</name>
<comment type="caution">
    <text evidence="4">The sequence shown here is derived from an EMBL/GenBank/DDBJ whole genome shotgun (WGS) entry which is preliminary data.</text>
</comment>
<feature type="domain" description="Tyr recombinase" evidence="3">
    <location>
        <begin position="1"/>
        <end position="292"/>
    </location>
</feature>